<feature type="compositionally biased region" description="Low complexity" evidence="1">
    <location>
        <begin position="36"/>
        <end position="47"/>
    </location>
</feature>
<reference evidence="2" key="1">
    <citation type="submission" date="2020-06" db="EMBL/GenBank/DDBJ databases">
        <authorList>
            <consortium name="Plant Systems Biology data submission"/>
        </authorList>
    </citation>
    <scope>NUCLEOTIDE SEQUENCE</scope>
    <source>
        <strain evidence="2">D6</strain>
    </source>
</reference>
<evidence type="ECO:0000256" key="1">
    <source>
        <dbReference type="SAM" id="MobiDB-lite"/>
    </source>
</evidence>
<dbReference type="PANTHER" id="PTHR38567:SF1">
    <property type="entry name" value="DUF4291 DOMAIN-CONTAINING PROTEIN"/>
    <property type="match status" value="1"/>
</dbReference>
<protein>
    <recommendedName>
        <fullName evidence="4">DUF4291 domain-containing protein</fullName>
    </recommendedName>
</protein>
<dbReference type="OrthoDB" id="203444at2759"/>
<dbReference type="EMBL" id="CAICTM010001192">
    <property type="protein sequence ID" value="CAB9521435.1"/>
    <property type="molecule type" value="Genomic_DNA"/>
</dbReference>
<keyword evidence="3" id="KW-1185">Reference proteome</keyword>
<dbReference type="Pfam" id="PF14124">
    <property type="entry name" value="DUF4291"/>
    <property type="match status" value="1"/>
</dbReference>
<feature type="region of interest" description="Disordered" evidence="1">
    <location>
        <begin position="1"/>
        <end position="57"/>
    </location>
</feature>
<dbReference type="InterPro" id="IPR025633">
    <property type="entry name" value="DUF4291"/>
</dbReference>
<sequence>MEEQTPKHRSRTSTEPTEESMLSAEIPEENKSNESTVTDDTTPLTTPKQWQAEPHYRQSREVWPGRGRFVLAQFDEDSIVVYQAFRPEIAQYAVQHQKFEGCPAYNPTRMTWIKTNFLWMMFRANWASRPNQERILAIWLKREAFDGYLENARRKGSVRGVQGTVRLQWDPDHFPNGDRHPYRRAVQLGLRGVDTFRDGKDIVWVEDITGFVQSQAKRANGKGSLKDTDLLVAKERVYVPGSLLASEAVGLTLGPHCYAGDQIRNAKIINY</sequence>
<dbReference type="AlphaFoldDB" id="A0A9N8EMW0"/>
<name>A0A9N8EMW0_9STRA</name>
<dbReference type="PANTHER" id="PTHR38567">
    <property type="entry name" value="DUF4291 DOMAIN-CONTAINING PROTEIN"/>
    <property type="match status" value="1"/>
</dbReference>
<comment type="caution">
    <text evidence="2">The sequence shown here is derived from an EMBL/GenBank/DDBJ whole genome shotgun (WGS) entry which is preliminary data.</text>
</comment>
<accession>A0A9N8EMW0</accession>
<evidence type="ECO:0000313" key="3">
    <source>
        <dbReference type="Proteomes" id="UP001153069"/>
    </source>
</evidence>
<evidence type="ECO:0000313" key="2">
    <source>
        <dbReference type="EMBL" id="CAB9521435.1"/>
    </source>
</evidence>
<organism evidence="2 3">
    <name type="scientific">Seminavis robusta</name>
    <dbReference type="NCBI Taxonomy" id="568900"/>
    <lineage>
        <taxon>Eukaryota</taxon>
        <taxon>Sar</taxon>
        <taxon>Stramenopiles</taxon>
        <taxon>Ochrophyta</taxon>
        <taxon>Bacillariophyta</taxon>
        <taxon>Bacillariophyceae</taxon>
        <taxon>Bacillariophycidae</taxon>
        <taxon>Naviculales</taxon>
        <taxon>Naviculaceae</taxon>
        <taxon>Seminavis</taxon>
    </lineage>
</organism>
<evidence type="ECO:0008006" key="4">
    <source>
        <dbReference type="Google" id="ProtNLM"/>
    </source>
</evidence>
<dbReference type="Proteomes" id="UP001153069">
    <property type="component" value="Unassembled WGS sequence"/>
</dbReference>
<gene>
    <name evidence="2" type="ORF">SEMRO_1194_G251280.1</name>
</gene>
<proteinExistence type="predicted"/>